<dbReference type="OrthoDB" id="2638305at2759"/>
<sequence>MYPGSEGSSLNHKRAYCSDGVRQVSKASDKVPPWPHPQGIFTAGKTFHPQAFYVTVQDIYERYCIPGAESPPFATMEVIAFAKLLASRIRMFDGGMVGLRLFADYELDPKTPTGCIIRPEDGSGEWLRLGYLQGGIS</sequence>
<reference evidence="1" key="1">
    <citation type="submission" date="2021-03" db="EMBL/GenBank/DDBJ databases">
        <title>Evolutionary innovations through gain and loss of genes in the ectomycorrhizal Boletales.</title>
        <authorList>
            <person name="Wu G."/>
            <person name="Miyauchi S."/>
            <person name="Morin E."/>
            <person name="Yang Z.-L."/>
            <person name="Xu J."/>
            <person name="Martin F.M."/>
        </authorList>
    </citation>
    <scope>NUCLEOTIDE SEQUENCE</scope>
    <source>
        <strain evidence="1">BR01</strain>
    </source>
</reference>
<organism evidence="1 2">
    <name type="scientific">Boletus reticuloceps</name>
    <dbReference type="NCBI Taxonomy" id="495285"/>
    <lineage>
        <taxon>Eukaryota</taxon>
        <taxon>Fungi</taxon>
        <taxon>Dikarya</taxon>
        <taxon>Basidiomycota</taxon>
        <taxon>Agaricomycotina</taxon>
        <taxon>Agaricomycetes</taxon>
        <taxon>Agaricomycetidae</taxon>
        <taxon>Boletales</taxon>
        <taxon>Boletineae</taxon>
        <taxon>Boletaceae</taxon>
        <taxon>Boletoideae</taxon>
        <taxon>Boletus</taxon>
    </lineage>
</organism>
<accession>A0A8I2YWQ5</accession>
<dbReference type="AlphaFoldDB" id="A0A8I2YWQ5"/>
<gene>
    <name evidence="1" type="ORF">JVT61DRAFT_11909</name>
</gene>
<evidence type="ECO:0000313" key="1">
    <source>
        <dbReference type="EMBL" id="KAG6379439.1"/>
    </source>
</evidence>
<keyword evidence="2" id="KW-1185">Reference proteome</keyword>
<proteinExistence type="predicted"/>
<protein>
    <submittedName>
        <fullName evidence="1">Uncharacterized protein</fullName>
    </submittedName>
</protein>
<evidence type="ECO:0000313" key="2">
    <source>
        <dbReference type="Proteomes" id="UP000683000"/>
    </source>
</evidence>
<dbReference type="EMBL" id="JAGFBS010000005">
    <property type="protein sequence ID" value="KAG6379439.1"/>
    <property type="molecule type" value="Genomic_DNA"/>
</dbReference>
<dbReference type="Proteomes" id="UP000683000">
    <property type="component" value="Unassembled WGS sequence"/>
</dbReference>
<name>A0A8I2YWQ5_9AGAM</name>
<comment type="caution">
    <text evidence="1">The sequence shown here is derived from an EMBL/GenBank/DDBJ whole genome shotgun (WGS) entry which is preliminary data.</text>
</comment>